<evidence type="ECO:0000256" key="6">
    <source>
        <dbReference type="ARBA" id="ARBA00024695"/>
    </source>
</evidence>
<feature type="compositionally biased region" description="Basic and acidic residues" evidence="7">
    <location>
        <begin position="298"/>
        <end position="335"/>
    </location>
</feature>
<dbReference type="KEGG" id="abp:AGABI1DRAFT72702"/>
<gene>
    <name evidence="8" type="ORF">AGABI1DRAFT_72702</name>
</gene>
<dbReference type="HOGENOM" id="CLU_008874_0_0_1"/>
<dbReference type="STRING" id="597362.K5WWU6"/>
<dbReference type="OMA" id="KSCWPSL"/>
<feature type="region of interest" description="Disordered" evidence="7">
    <location>
        <begin position="70"/>
        <end position="94"/>
    </location>
</feature>
<comment type="similarity">
    <text evidence="2">Belongs to the NOP14 family.</text>
</comment>
<evidence type="ECO:0000256" key="5">
    <source>
        <dbReference type="ARBA" id="ARBA00023242"/>
    </source>
</evidence>
<feature type="compositionally biased region" description="Acidic residues" evidence="7">
    <location>
        <begin position="427"/>
        <end position="436"/>
    </location>
</feature>
<dbReference type="Pfam" id="PF04147">
    <property type="entry name" value="Nop14"/>
    <property type="match status" value="1"/>
</dbReference>
<dbReference type="eggNOG" id="KOG2147">
    <property type="taxonomic scope" value="Eukaryota"/>
</dbReference>
<evidence type="ECO:0000256" key="2">
    <source>
        <dbReference type="ARBA" id="ARBA00007466"/>
    </source>
</evidence>
<feature type="compositionally biased region" description="Basic and acidic residues" evidence="7">
    <location>
        <begin position="879"/>
        <end position="893"/>
    </location>
</feature>
<dbReference type="InterPro" id="IPR007276">
    <property type="entry name" value="Nop14"/>
</dbReference>
<dbReference type="PANTHER" id="PTHR23183:SF0">
    <property type="entry name" value="NUCLEOLAR PROTEIN 14"/>
    <property type="match status" value="1"/>
</dbReference>
<dbReference type="GO" id="GO:0032040">
    <property type="term" value="C:small-subunit processome"/>
    <property type="evidence" value="ECO:0007669"/>
    <property type="project" value="InterPro"/>
</dbReference>
<dbReference type="EMBL" id="JH971389">
    <property type="protein sequence ID" value="EKM79966.1"/>
    <property type="molecule type" value="Genomic_DNA"/>
</dbReference>
<proteinExistence type="inferred from homology"/>
<feature type="region of interest" description="Disordered" evidence="7">
    <location>
        <begin position="273"/>
        <end position="446"/>
    </location>
</feature>
<feature type="compositionally biased region" description="Polar residues" evidence="7">
    <location>
        <begin position="1"/>
        <end position="24"/>
    </location>
</feature>
<evidence type="ECO:0000313" key="8">
    <source>
        <dbReference type="EMBL" id="EKM79966.1"/>
    </source>
</evidence>
<dbReference type="InParanoid" id="K5WWU6"/>
<name>K5WWU6_AGABU</name>
<organism evidence="8 9">
    <name type="scientific">Agaricus bisporus var. burnettii (strain JB137-S8 / ATCC MYA-4627 / FGSC 10392)</name>
    <name type="common">White button mushroom</name>
    <dbReference type="NCBI Taxonomy" id="597362"/>
    <lineage>
        <taxon>Eukaryota</taxon>
        <taxon>Fungi</taxon>
        <taxon>Dikarya</taxon>
        <taxon>Basidiomycota</taxon>
        <taxon>Agaricomycotina</taxon>
        <taxon>Agaricomycetes</taxon>
        <taxon>Agaricomycetidae</taxon>
        <taxon>Agaricales</taxon>
        <taxon>Agaricineae</taxon>
        <taxon>Agaricaceae</taxon>
        <taxon>Agaricus</taxon>
    </lineage>
</organism>
<keyword evidence="3" id="KW-0690">Ribosome biogenesis</keyword>
<feature type="compositionally biased region" description="Acidic residues" evidence="7">
    <location>
        <begin position="195"/>
        <end position="209"/>
    </location>
</feature>
<dbReference type="GeneID" id="18831048"/>
<feature type="compositionally biased region" description="Acidic residues" evidence="7">
    <location>
        <begin position="365"/>
        <end position="376"/>
    </location>
</feature>
<dbReference type="Proteomes" id="UP000008493">
    <property type="component" value="Unassembled WGS sequence"/>
</dbReference>
<evidence type="ECO:0000256" key="7">
    <source>
        <dbReference type="SAM" id="MobiDB-lite"/>
    </source>
</evidence>
<feature type="compositionally biased region" description="Basic and acidic residues" evidence="7">
    <location>
        <begin position="178"/>
        <end position="188"/>
    </location>
</feature>
<comment type="function">
    <text evidence="6">Involved in nucleolar processing of pre-18S ribosomal RNA. Has a role in the nuclear export of 40S pre-ribosomal subunit to the cytoplasm.</text>
</comment>
<dbReference type="PANTHER" id="PTHR23183">
    <property type="entry name" value="NOP14"/>
    <property type="match status" value="1"/>
</dbReference>
<accession>K5WWU6</accession>
<keyword evidence="9" id="KW-1185">Reference proteome</keyword>
<dbReference type="FunCoup" id="K5WWU6">
    <property type="interactions" value="658"/>
</dbReference>
<dbReference type="OrthoDB" id="441771at2759"/>
<evidence type="ECO:0000256" key="3">
    <source>
        <dbReference type="ARBA" id="ARBA00022517"/>
    </source>
</evidence>
<feature type="region of interest" description="Disordered" evidence="7">
    <location>
        <begin position="172"/>
        <end position="219"/>
    </location>
</feature>
<evidence type="ECO:0000313" key="9">
    <source>
        <dbReference type="Proteomes" id="UP000008493"/>
    </source>
</evidence>
<dbReference type="AlphaFoldDB" id="K5WWU6"/>
<evidence type="ECO:0008006" key="10">
    <source>
        <dbReference type="Google" id="ProtNLM"/>
    </source>
</evidence>
<sequence length="901" mass="101319">MAKGSQLAQLKSALSQAGVTGKPSTSKKRKRQSTPLEKEKEKRAARLEEIHRRLNPFDVKVTKVKHDVGGRKLKGVSGKPSQSKQAGIEQRKKTLLKEWEDRNRAGGIVDRRFGENDPSMSLEERMLERFTRERQRASKGVAFNLEDEDELTHYGQSLSKLDDFDNIGLELDSEGEEETGHLDNEVVSKTHFGGFDDDGESNDDDEGDEGPARKKSKAEVMAEVIAKSKEHKLLRQMEKEQEENIRHQLDNDFSALLPLIYEPDPLRVARDVQEGGGKTVDTSATMPPLAPEVQDTDYDLHVRELAFDKRSKPKDRTKTEEELAVEQKESLEKAERQRRKRMLGLEDSESEGEGRSGKRKRGGDDLEDDFYEEENNTDWAGLGAGLDVKPGDEAESESEEEDDESEGGSGEDEADGDGRYVFSSSQEDGDEEEDQEPLATDKSGGKKRVSSAIVELPYTFSAPANHEEFLEIVEGIKDQDIPVVVQRIRTLYHTSLAPDNKLKLQVLAGVLIDHIVYVATLPAPHSALVSSLLPHLAALVKAYPISGAQYFNEKLTLMNKNFKRGLSKGATRPEAKTWPGLSELTLLRVVGLMWSTSDLNHAVVSPARILMGAYLGLGRIRSLADIASGLFLCTLFAQYESLSKRLVPEAINFLVNTFLHIAPTKYKDAMSLPGSFSVPDFRSGRSLTVKVNKAMPELKRPDFAELLRLEEPNEQAKVDLLSLALDLLGVFADMYKGLDGFVELYEPILKILQHGETKGLNEDLKSRLSKIVDILTRLLKFSKQSHRPLALQAHKPIPIPSYIPKFEATTSNYLRKKDPDYERNEAAKMRYQLKQEKKGAIRELRKDAKFLAAAQQKRQLEKDKEYNLRLKKAYTSIESERAEQKALEREKAREKRRSGKK</sequence>
<keyword evidence="4" id="KW-0698">rRNA processing</keyword>
<reference evidence="9" key="1">
    <citation type="journal article" date="2012" name="Proc. Natl. Acad. Sci. U.S.A.">
        <title>Genome sequence of the button mushroom Agaricus bisporus reveals mechanisms governing adaptation to a humic-rich ecological niche.</title>
        <authorList>
            <person name="Morin E."/>
            <person name="Kohler A."/>
            <person name="Baker A.R."/>
            <person name="Foulongne-Oriol M."/>
            <person name="Lombard V."/>
            <person name="Nagy L.G."/>
            <person name="Ohm R.A."/>
            <person name="Patyshakuliyeva A."/>
            <person name="Brun A."/>
            <person name="Aerts A.L."/>
            <person name="Bailey A.M."/>
            <person name="Billette C."/>
            <person name="Coutinho P.M."/>
            <person name="Deakin G."/>
            <person name="Doddapaneni H."/>
            <person name="Floudas D."/>
            <person name="Grimwood J."/>
            <person name="Hilden K."/>
            <person name="Kuees U."/>
            <person name="LaButti K.M."/>
            <person name="Lapidus A."/>
            <person name="Lindquist E.A."/>
            <person name="Lucas S.M."/>
            <person name="Murat C."/>
            <person name="Riley R.W."/>
            <person name="Salamov A.A."/>
            <person name="Schmutz J."/>
            <person name="Subramanian V."/>
            <person name="Woesten H.A.B."/>
            <person name="Xu J."/>
            <person name="Eastwood D.C."/>
            <person name="Foster G.D."/>
            <person name="Sonnenberg A.S."/>
            <person name="Cullen D."/>
            <person name="de Vries R.P."/>
            <person name="Lundell T."/>
            <person name="Hibbett D.S."/>
            <person name="Henrissat B."/>
            <person name="Burton K.S."/>
            <person name="Kerrigan R.W."/>
            <person name="Challen M.P."/>
            <person name="Grigoriev I.V."/>
            <person name="Martin F."/>
        </authorList>
    </citation>
    <scope>NUCLEOTIDE SEQUENCE [LARGE SCALE GENOMIC DNA]</scope>
    <source>
        <strain evidence="9">JB137-S8 / ATCC MYA-4627 / FGSC 10392</strain>
    </source>
</reference>
<feature type="region of interest" description="Disordered" evidence="7">
    <location>
        <begin position="1"/>
        <end position="44"/>
    </location>
</feature>
<dbReference type="GO" id="GO:0030692">
    <property type="term" value="C:Noc4p-Nop14p complex"/>
    <property type="evidence" value="ECO:0007669"/>
    <property type="project" value="TreeGrafter"/>
</dbReference>
<keyword evidence="5" id="KW-0539">Nucleus</keyword>
<feature type="compositionally biased region" description="Acidic residues" evidence="7">
    <location>
        <begin position="393"/>
        <end position="415"/>
    </location>
</feature>
<dbReference type="RefSeq" id="XP_007328983.1">
    <property type="nucleotide sequence ID" value="XM_007328921.1"/>
</dbReference>
<evidence type="ECO:0000256" key="4">
    <source>
        <dbReference type="ARBA" id="ARBA00022552"/>
    </source>
</evidence>
<dbReference type="GO" id="GO:0030490">
    <property type="term" value="P:maturation of SSU-rRNA"/>
    <property type="evidence" value="ECO:0007669"/>
    <property type="project" value="TreeGrafter"/>
</dbReference>
<comment type="subcellular location">
    <subcellularLocation>
        <location evidence="1">Nucleus</location>
        <location evidence="1">Nucleolus</location>
    </subcellularLocation>
</comment>
<protein>
    <recommendedName>
        <fullName evidence="10">Nop14-like protein</fullName>
    </recommendedName>
</protein>
<feature type="region of interest" description="Disordered" evidence="7">
    <location>
        <begin position="879"/>
        <end position="901"/>
    </location>
</feature>
<evidence type="ECO:0000256" key="1">
    <source>
        <dbReference type="ARBA" id="ARBA00004604"/>
    </source>
</evidence>